<proteinExistence type="predicted"/>
<evidence type="ECO:0000313" key="2">
    <source>
        <dbReference type="EMBL" id="DAE27826.1"/>
    </source>
</evidence>
<evidence type="ECO:0000259" key="1">
    <source>
        <dbReference type="Pfam" id="PF03819"/>
    </source>
</evidence>
<dbReference type="EMBL" id="BK015846">
    <property type="protein sequence ID" value="DAE27826.1"/>
    <property type="molecule type" value="Genomic_DNA"/>
</dbReference>
<feature type="domain" description="NTP pyrophosphohydrolase MazG-like" evidence="1">
    <location>
        <begin position="77"/>
        <end position="137"/>
    </location>
</feature>
<dbReference type="InterPro" id="IPR004518">
    <property type="entry name" value="MazG-like_dom"/>
</dbReference>
<dbReference type="Pfam" id="PF03819">
    <property type="entry name" value="MazG"/>
    <property type="match status" value="1"/>
</dbReference>
<organism evidence="2">
    <name type="scientific">virus sp. ctDYl1</name>
    <dbReference type="NCBI Taxonomy" id="2826795"/>
    <lineage>
        <taxon>Viruses</taxon>
    </lineage>
</organism>
<name>A0A8S5R9K2_9VIRU</name>
<accession>A0A8S5R9K2</accession>
<dbReference type="CDD" id="cd11539">
    <property type="entry name" value="NTP-PPase_u2"/>
    <property type="match status" value="1"/>
</dbReference>
<reference evidence="2" key="1">
    <citation type="journal article" date="2021" name="Proc. Natl. Acad. Sci. U.S.A.">
        <title>A Catalog of Tens of Thousands of Viruses from Human Metagenomes Reveals Hidden Associations with Chronic Diseases.</title>
        <authorList>
            <person name="Tisza M.J."/>
            <person name="Buck C.B."/>
        </authorList>
    </citation>
    <scope>NUCLEOTIDE SEQUENCE</scope>
    <source>
        <strain evidence="2">CtDYl1</strain>
    </source>
</reference>
<dbReference type="SUPFAM" id="SSF101386">
    <property type="entry name" value="all-alpha NTP pyrophosphatases"/>
    <property type="match status" value="1"/>
</dbReference>
<dbReference type="Gene3D" id="1.10.287.1080">
    <property type="entry name" value="MazG-like"/>
    <property type="match status" value="1"/>
</dbReference>
<protein>
    <submittedName>
        <fullName evidence="2">Nucleoside triphosphate pyrophosphohydrolase</fullName>
    </submittedName>
</protein>
<sequence>MDVKEAKDILSDMRDQHLCFLGNSEIKDEWQKNYLKEAWACDSGAKALAGLITGIKIDKGIIADSIQHYGKNNQSTVCMEECAELIQAISKAKRGKINRDNMIEEIADVLICIEMLKQMYMISDEKINKWIEKKQVREVERM</sequence>